<dbReference type="AlphaFoldDB" id="A0AAD4V080"/>
<organism evidence="2 3">
    <name type="scientific">Prunus dulcis</name>
    <name type="common">Almond</name>
    <name type="synonym">Amygdalus dulcis</name>
    <dbReference type="NCBI Taxonomy" id="3755"/>
    <lineage>
        <taxon>Eukaryota</taxon>
        <taxon>Viridiplantae</taxon>
        <taxon>Streptophyta</taxon>
        <taxon>Embryophyta</taxon>
        <taxon>Tracheophyta</taxon>
        <taxon>Spermatophyta</taxon>
        <taxon>Magnoliopsida</taxon>
        <taxon>eudicotyledons</taxon>
        <taxon>Gunneridae</taxon>
        <taxon>Pentapetalae</taxon>
        <taxon>rosids</taxon>
        <taxon>fabids</taxon>
        <taxon>Rosales</taxon>
        <taxon>Rosaceae</taxon>
        <taxon>Amygdaloideae</taxon>
        <taxon>Amygdaleae</taxon>
        <taxon>Prunus</taxon>
    </lineage>
</organism>
<proteinExistence type="predicted"/>
<dbReference type="EMBL" id="JAJFAZ020000008">
    <property type="protein sequence ID" value="KAI5314972.1"/>
    <property type="molecule type" value="Genomic_DNA"/>
</dbReference>
<evidence type="ECO:0000256" key="1">
    <source>
        <dbReference type="SAM" id="Phobius"/>
    </source>
</evidence>
<gene>
    <name evidence="2" type="ORF">L3X38_044148</name>
</gene>
<keyword evidence="1" id="KW-0472">Membrane</keyword>
<feature type="transmembrane region" description="Helical" evidence="1">
    <location>
        <begin position="34"/>
        <end position="58"/>
    </location>
</feature>
<dbReference type="Proteomes" id="UP001054821">
    <property type="component" value="Chromosome 8"/>
</dbReference>
<keyword evidence="1" id="KW-0812">Transmembrane</keyword>
<name>A0AAD4V080_PRUDU</name>
<evidence type="ECO:0000313" key="2">
    <source>
        <dbReference type="EMBL" id="KAI5314972.1"/>
    </source>
</evidence>
<keyword evidence="3" id="KW-1185">Reference proteome</keyword>
<accession>A0AAD4V080</accession>
<evidence type="ECO:0000313" key="3">
    <source>
        <dbReference type="Proteomes" id="UP001054821"/>
    </source>
</evidence>
<reference evidence="2 3" key="1">
    <citation type="journal article" date="2022" name="G3 (Bethesda)">
        <title>Whole-genome sequence and methylome profiling of the almond [Prunus dulcis (Mill.) D.A. Webb] cultivar 'Nonpareil'.</title>
        <authorList>
            <person name="D'Amico-Willman K.M."/>
            <person name="Ouma W.Z."/>
            <person name="Meulia T."/>
            <person name="Sideli G.M."/>
            <person name="Gradziel T.M."/>
            <person name="Fresnedo-Ramirez J."/>
        </authorList>
    </citation>
    <scope>NUCLEOTIDE SEQUENCE [LARGE SCALE GENOMIC DNA]</scope>
    <source>
        <strain evidence="2">Clone GOH B32 T37-40</strain>
    </source>
</reference>
<protein>
    <submittedName>
        <fullName evidence="2">Uncharacterized protein</fullName>
    </submittedName>
</protein>
<keyword evidence="1" id="KW-1133">Transmembrane helix</keyword>
<sequence length="92" mass="10186">MDESALRKKKIQLVTAAPTNVLGMNVGWFGGTRFILVVLGLSVTTIGFLSFAATNLLVTMRASVPTRIGRHLIKLMTLRWWTGTWNRLDVVG</sequence>
<comment type="caution">
    <text evidence="2">The sequence shown here is derived from an EMBL/GenBank/DDBJ whole genome shotgun (WGS) entry which is preliminary data.</text>
</comment>